<dbReference type="SMART" id="SM00360">
    <property type="entry name" value="RRM"/>
    <property type="match status" value="1"/>
</dbReference>
<dbReference type="PROSITE" id="PS50102">
    <property type="entry name" value="RRM"/>
    <property type="match status" value="1"/>
</dbReference>
<evidence type="ECO:0000313" key="5">
    <source>
        <dbReference type="EMBL" id="CAF3865957.1"/>
    </source>
</evidence>
<reference evidence="4" key="1">
    <citation type="submission" date="2021-02" db="EMBL/GenBank/DDBJ databases">
        <authorList>
            <person name="Nowell W R."/>
        </authorList>
    </citation>
    <scope>NUCLEOTIDE SEQUENCE</scope>
</reference>
<evidence type="ECO:0000313" key="6">
    <source>
        <dbReference type="Proteomes" id="UP000663864"/>
    </source>
</evidence>
<dbReference type="Gene3D" id="3.30.70.330">
    <property type="match status" value="1"/>
</dbReference>
<sequence length="340" mass="40265">MPAYIDQSFEQFQNHVHVSNLPIDVNAKRITDIFQQFGIIIKLYLKRRISKDSPISLPNPFVILVFEKKANVDKVLAGRPYFMNDNQLFVRRCLPITRRYPYEAYVNTNKILLRIPRENHDAILPDDNIIIDYLKAAGGKILRLEKFEDRTVLVEFDDYDPVDVCCLSRPHFINGQMIEIEKCRDEQQARRRAQFRQKSRSVSLKLSPTLTTADIDIQSYNTISPTPTVNIDEQVAQLRLTYSDMNNRLEDEHEQLVSSLKAEWEKIAKQRIRLQRLTLDYKQEQKRLIEENQRWKKLYSECLQENLHIQTKGKQKLLDATEKYSITKRYYDQLIQDKNQ</sequence>
<dbReference type="AlphaFoldDB" id="A0A814M767"/>
<keyword evidence="1" id="KW-0694">RNA-binding</keyword>
<protein>
    <recommendedName>
        <fullName evidence="3">RRM domain-containing protein</fullName>
    </recommendedName>
</protein>
<dbReference type="InterPro" id="IPR035979">
    <property type="entry name" value="RBD_domain_sf"/>
</dbReference>
<feature type="coiled-coil region" evidence="2">
    <location>
        <begin position="235"/>
        <end position="294"/>
    </location>
</feature>
<dbReference type="GO" id="GO:0003723">
    <property type="term" value="F:RNA binding"/>
    <property type="evidence" value="ECO:0007669"/>
    <property type="project" value="UniProtKB-UniRule"/>
</dbReference>
<dbReference type="SUPFAM" id="SSF54928">
    <property type="entry name" value="RNA-binding domain, RBD"/>
    <property type="match status" value="1"/>
</dbReference>
<dbReference type="InterPro" id="IPR000504">
    <property type="entry name" value="RRM_dom"/>
</dbReference>
<dbReference type="Proteomes" id="UP000663864">
    <property type="component" value="Unassembled WGS sequence"/>
</dbReference>
<evidence type="ECO:0000256" key="1">
    <source>
        <dbReference type="PROSITE-ProRule" id="PRU00176"/>
    </source>
</evidence>
<dbReference type="EMBL" id="CAJOBD010002224">
    <property type="protein sequence ID" value="CAF3865957.1"/>
    <property type="molecule type" value="Genomic_DNA"/>
</dbReference>
<gene>
    <name evidence="5" type="ORF">JBS370_LOCUS19031</name>
    <name evidence="4" type="ORF">ZHD862_LOCUS16272</name>
</gene>
<comment type="caution">
    <text evidence="4">The sequence shown here is derived from an EMBL/GenBank/DDBJ whole genome shotgun (WGS) entry which is preliminary data.</text>
</comment>
<dbReference type="Proteomes" id="UP000663836">
    <property type="component" value="Unassembled WGS sequence"/>
</dbReference>
<organism evidence="4 6">
    <name type="scientific">Rotaria sordida</name>
    <dbReference type="NCBI Taxonomy" id="392033"/>
    <lineage>
        <taxon>Eukaryota</taxon>
        <taxon>Metazoa</taxon>
        <taxon>Spiralia</taxon>
        <taxon>Gnathifera</taxon>
        <taxon>Rotifera</taxon>
        <taxon>Eurotatoria</taxon>
        <taxon>Bdelloidea</taxon>
        <taxon>Philodinida</taxon>
        <taxon>Philodinidae</taxon>
        <taxon>Rotaria</taxon>
    </lineage>
</organism>
<evidence type="ECO:0000313" key="4">
    <source>
        <dbReference type="EMBL" id="CAF1074923.1"/>
    </source>
</evidence>
<dbReference type="InterPro" id="IPR012677">
    <property type="entry name" value="Nucleotide-bd_a/b_plait_sf"/>
</dbReference>
<proteinExistence type="predicted"/>
<accession>A0A814M767</accession>
<feature type="domain" description="RRM" evidence="3">
    <location>
        <begin position="14"/>
        <end position="101"/>
    </location>
</feature>
<evidence type="ECO:0000259" key="3">
    <source>
        <dbReference type="PROSITE" id="PS50102"/>
    </source>
</evidence>
<keyword evidence="2" id="KW-0175">Coiled coil</keyword>
<name>A0A814M767_9BILA</name>
<evidence type="ECO:0000256" key="2">
    <source>
        <dbReference type="SAM" id="Coils"/>
    </source>
</evidence>
<dbReference type="EMBL" id="CAJNOT010000761">
    <property type="protein sequence ID" value="CAF1074923.1"/>
    <property type="molecule type" value="Genomic_DNA"/>
</dbReference>